<dbReference type="VEuPathDB" id="FungiDB:sscle_12g087930"/>
<proteinExistence type="predicted"/>
<organism evidence="2 3">
    <name type="scientific">Sclerotinia sclerotiorum (strain ATCC 18683 / 1980 / Ss-1)</name>
    <name type="common">White mold</name>
    <name type="synonym">Whetzelinia sclerotiorum</name>
    <dbReference type="NCBI Taxonomy" id="665079"/>
    <lineage>
        <taxon>Eukaryota</taxon>
        <taxon>Fungi</taxon>
        <taxon>Dikarya</taxon>
        <taxon>Ascomycota</taxon>
        <taxon>Pezizomycotina</taxon>
        <taxon>Leotiomycetes</taxon>
        <taxon>Helotiales</taxon>
        <taxon>Sclerotiniaceae</taxon>
        <taxon>Sclerotinia</taxon>
    </lineage>
</organism>
<sequence>MKVDTNWDQLGIRHSPKGIRSTKSTIEADIQQSLDNKGIPGCEQPEKRP</sequence>
<dbReference type="EMBL" id="CP017825">
    <property type="protein sequence ID" value="APA14023.1"/>
    <property type="molecule type" value="Genomic_DNA"/>
</dbReference>
<evidence type="ECO:0000313" key="3">
    <source>
        <dbReference type="Proteomes" id="UP000177798"/>
    </source>
</evidence>
<protein>
    <submittedName>
        <fullName evidence="2">Uncharacterized protein</fullName>
    </submittedName>
</protein>
<evidence type="ECO:0000256" key="1">
    <source>
        <dbReference type="SAM" id="MobiDB-lite"/>
    </source>
</evidence>
<reference evidence="3" key="1">
    <citation type="journal article" date="2017" name="Genome Biol. Evol.">
        <title>The complete genome sequence of the phytopathogenic fungus Sclerotinia sclerotiorum reveals insights into the genome architecture of broad host range pathogens.</title>
        <authorList>
            <person name="Derbyshire M."/>
            <person name="Denton-Giles M."/>
            <person name="Hegedus D."/>
            <person name="Seifbarghy S."/>
            <person name="Rollins J."/>
            <person name="van Kan J."/>
            <person name="Seidl M.F."/>
            <person name="Faino L."/>
            <person name="Mbengue M."/>
            <person name="Navaud O."/>
            <person name="Raffaele S."/>
            <person name="Hammond-Kosack K."/>
            <person name="Heard S."/>
            <person name="Oliver R."/>
        </authorList>
    </citation>
    <scope>NUCLEOTIDE SEQUENCE [LARGE SCALE GENOMIC DNA]</scope>
    <source>
        <strain evidence="3">ATCC 18683 / 1980 / Ss-1</strain>
    </source>
</reference>
<evidence type="ECO:0000313" key="2">
    <source>
        <dbReference type="EMBL" id="APA14023.1"/>
    </source>
</evidence>
<name>A0A1D9QHD2_SCLS1</name>
<gene>
    <name evidence="2" type="ORF">sscle_12g087930</name>
</gene>
<dbReference type="AlphaFoldDB" id="A0A1D9QHD2"/>
<feature type="region of interest" description="Disordered" evidence="1">
    <location>
        <begin position="1"/>
        <end position="21"/>
    </location>
</feature>
<dbReference type="Proteomes" id="UP000177798">
    <property type="component" value="Chromosome 12"/>
</dbReference>
<accession>A0A1D9QHD2</accession>